<dbReference type="EMBL" id="JAHQXE010000005">
    <property type="protein sequence ID" value="MBV0903354.1"/>
    <property type="molecule type" value="Genomic_DNA"/>
</dbReference>
<comment type="caution">
    <text evidence="2">The sequence shown here is derived from an EMBL/GenBank/DDBJ whole genome shotgun (WGS) entry which is preliminary data.</text>
</comment>
<feature type="region of interest" description="Disordered" evidence="1">
    <location>
        <begin position="1"/>
        <end position="34"/>
    </location>
</feature>
<evidence type="ECO:0000256" key="1">
    <source>
        <dbReference type="SAM" id="MobiDB-lite"/>
    </source>
</evidence>
<dbReference type="AlphaFoldDB" id="A0AA41KLY4"/>
<dbReference type="Proteomes" id="UP001166304">
    <property type="component" value="Unassembled WGS sequence"/>
</dbReference>
<evidence type="ECO:0000313" key="2">
    <source>
        <dbReference type="EMBL" id="MBV0903354.1"/>
    </source>
</evidence>
<reference evidence="2" key="1">
    <citation type="submission" date="2021-06" db="EMBL/GenBank/DDBJ databases">
        <title>New haloarchaea isolates fom saline soil.</title>
        <authorList>
            <person name="Duran-Viseras A."/>
            <person name="Sanchez-Porro C.S."/>
            <person name="Ventosa A."/>
        </authorList>
    </citation>
    <scope>NUCLEOTIDE SEQUENCE</scope>
    <source>
        <strain evidence="2">JCM 18369</strain>
    </source>
</reference>
<feature type="compositionally biased region" description="Basic and acidic residues" evidence="1">
    <location>
        <begin position="1"/>
        <end position="28"/>
    </location>
</feature>
<sequence length="100" mass="11316">MDPETVFERADVSRRPGDLLPRGSDETKWIATDPETDCRGVGDFEQAARTNLVYAVQAYREDPEHTVPFMSAGKDQTFEMHWLGTDDASLADRLQDLLSR</sequence>
<evidence type="ECO:0000313" key="3">
    <source>
        <dbReference type="Proteomes" id="UP001166304"/>
    </source>
</evidence>
<accession>A0AA41KLY4</accession>
<name>A0AA41KLY4_9EURY</name>
<dbReference type="RefSeq" id="WP_162414087.1">
    <property type="nucleotide sequence ID" value="NZ_JAHQXE010000005.1"/>
</dbReference>
<keyword evidence="3" id="KW-1185">Reference proteome</keyword>
<organism evidence="2 3">
    <name type="scientific">Haloarcula salina</name>
    <dbReference type="NCBI Taxonomy" id="1429914"/>
    <lineage>
        <taxon>Archaea</taxon>
        <taxon>Methanobacteriati</taxon>
        <taxon>Methanobacteriota</taxon>
        <taxon>Stenosarchaea group</taxon>
        <taxon>Halobacteria</taxon>
        <taxon>Halobacteriales</taxon>
        <taxon>Haloarculaceae</taxon>
        <taxon>Haloarcula</taxon>
    </lineage>
</organism>
<gene>
    <name evidence="2" type="ORF">KTS37_16325</name>
</gene>
<protein>
    <submittedName>
        <fullName evidence="2">Uncharacterized protein</fullName>
    </submittedName>
</protein>
<proteinExistence type="predicted"/>